<protein>
    <recommendedName>
        <fullName evidence="2">Serine aminopeptidase S33 domain-containing protein</fullName>
    </recommendedName>
</protein>
<proteinExistence type="predicted"/>
<dbReference type="Proteomes" id="UP001583186">
    <property type="component" value="Unassembled WGS sequence"/>
</dbReference>
<accession>A0ABR3ZPW4</accession>
<evidence type="ECO:0000313" key="4">
    <source>
        <dbReference type="Proteomes" id="UP001583186"/>
    </source>
</evidence>
<keyword evidence="4" id="KW-1185">Reference proteome</keyword>
<dbReference type="PANTHER" id="PTHR11614">
    <property type="entry name" value="PHOSPHOLIPASE-RELATED"/>
    <property type="match status" value="1"/>
</dbReference>
<evidence type="ECO:0000256" key="1">
    <source>
        <dbReference type="SAM" id="MobiDB-lite"/>
    </source>
</evidence>
<feature type="region of interest" description="Disordered" evidence="1">
    <location>
        <begin position="329"/>
        <end position="350"/>
    </location>
</feature>
<dbReference type="InterPro" id="IPR022742">
    <property type="entry name" value="Hydrolase_4"/>
</dbReference>
<dbReference type="InterPro" id="IPR051044">
    <property type="entry name" value="MAG_DAG_Lipase"/>
</dbReference>
<organism evidence="3 4">
    <name type="scientific">Sporothrix stenoceras</name>
    <dbReference type="NCBI Taxonomy" id="5173"/>
    <lineage>
        <taxon>Eukaryota</taxon>
        <taxon>Fungi</taxon>
        <taxon>Dikarya</taxon>
        <taxon>Ascomycota</taxon>
        <taxon>Pezizomycotina</taxon>
        <taxon>Sordariomycetes</taxon>
        <taxon>Sordariomycetidae</taxon>
        <taxon>Ophiostomatales</taxon>
        <taxon>Ophiostomataceae</taxon>
        <taxon>Sporothrix</taxon>
    </lineage>
</organism>
<evidence type="ECO:0000259" key="2">
    <source>
        <dbReference type="Pfam" id="PF12146"/>
    </source>
</evidence>
<comment type="caution">
    <text evidence="3">The sequence shown here is derived from an EMBL/GenBank/DDBJ whole genome shotgun (WGS) entry which is preliminary data.</text>
</comment>
<dbReference type="Pfam" id="PF12146">
    <property type="entry name" value="Hydrolase_4"/>
    <property type="match status" value="1"/>
</dbReference>
<dbReference type="EMBL" id="JAWCUI010000004">
    <property type="protein sequence ID" value="KAL1902740.1"/>
    <property type="molecule type" value="Genomic_DNA"/>
</dbReference>
<dbReference type="Gene3D" id="3.40.50.1820">
    <property type="entry name" value="alpha/beta hydrolase"/>
    <property type="match status" value="1"/>
</dbReference>
<sequence length="350" mass="37606">MVNITEGTFTVDGQELYTKTWLPDGPVRAKLIVVHGFSDHVNSYVDFFPTLAERGITVYGFDQRGWGRSVKKPADKGRSGPTETVLGDIVAFTKPHLTGDAPVFVLGHSMGGNEVASLMAAPAGSAHETEVVSKVRGWLLESPFFGFPAGEEPSSLKIALGRLAGRFLPNFQLKHKIPTEYLSRDPEIVAILKEDKLCHDTGTLEGMAALLDRVTEIASGNVKPGPNVKAIWLGHGDADRCTSFVASKRWFDNSAAAVPDKTFRNYEKWVHQLHGEPLADRQLFYKEFGDWILERSGGAKEEAAAAAPVVAAAPAAEAVPVVADAPTAAEPEVAAATEAPAAESATEYKL</sequence>
<feature type="domain" description="Serine aminopeptidase S33" evidence="2">
    <location>
        <begin position="26"/>
        <end position="277"/>
    </location>
</feature>
<evidence type="ECO:0000313" key="3">
    <source>
        <dbReference type="EMBL" id="KAL1902740.1"/>
    </source>
</evidence>
<reference evidence="3 4" key="1">
    <citation type="journal article" date="2024" name="IMA Fungus">
        <title>IMA Genome - F19 : A genome assembly and annotation guide to empower mycologists, including annotated draft genome sequences of Ceratocystis pirilliformis, Diaporthe australafricana, Fusarium ophioides, Paecilomyces lecythidis, and Sporothrix stenoceras.</title>
        <authorList>
            <person name="Aylward J."/>
            <person name="Wilson A.M."/>
            <person name="Visagie C.M."/>
            <person name="Spraker J."/>
            <person name="Barnes I."/>
            <person name="Buitendag C."/>
            <person name="Ceriani C."/>
            <person name="Del Mar Angel L."/>
            <person name="du Plessis D."/>
            <person name="Fuchs T."/>
            <person name="Gasser K."/>
            <person name="Kramer D."/>
            <person name="Li W."/>
            <person name="Munsamy K."/>
            <person name="Piso A."/>
            <person name="Price J.L."/>
            <person name="Sonnekus B."/>
            <person name="Thomas C."/>
            <person name="van der Nest A."/>
            <person name="van Dijk A."/>
            <person name="van Heerden A."/>
            <person name="van Vuuren N."/>
            <person name="Yilmaz N."/>
            <person name="Duong T.A."/>
            <person name="van der Merwe N.A."/>
            <person name="Wingfield M.J."/>
            <person name="Wingfield B.D."/>
        </authorList>
    </citation>
    <scope>NUCLEOTIDE SEQUENCE [LARGE SCALE GENOMIC DNA]</scope>
    <source>
        <strain evidence="3 4">CMW 5346</strain>
    </source>
</reference>
<dbReference type="InterPro" id="IPR029058">
    <property type="entry name" value="AB_hydrolase_fold"/>
</dbReference>
<dbReference type="SUPFAM" id="SSF53474">
    <property type="entry name" value="alpha/beta-Hydrolases"/>
    <property type="match status" value="1"/>
</dbReference>
<name>A0ABR3ZPW4_9PEZI</name>
<gene>
    <name evidence="3" type="ORF">Sste5346_001183</name>
</gene>